<dbReference type="SUPFAM" id="SSF54534">
    <property type="entry name" value="FKBP-like"/>
    <property type="match status" value="1"/>
</dbReference>
<dbReference type="Pfam" id="PF13145">
    <property type="entry name" value="Rotamase_2"/>
    <property type="match status" value="1"/>
</dbReference>
<dbReference type="PANTHER" id="PTHR47245:SF1">
    <property type="entry name" value="FOLDASE PROTEIN PRSA"/>
    <property type="match status" value="1"/>
</dbReference>
<dbReference type="EMBL" id="DTDJ01000011">
    <property type="protein sequence ID" value="HGL16908.1"/>
    <property type="molecule type" value="Genomic_DNA"/>
</dbReference>
<keyword evidence="5 6" id="KW-0413">Isomerase</keyword>
<evidence type="ECO:0000256" key="1">
    <source>
        <dbReference type="ARBA" id="ARBA00000971"/>
    </source>
</evidence>
<evidence type="ECO:0000256" key="7">
    <source>
        <dbReference type="PROSITE-ProRule" id="PRU00339"/>
    </source>
</evidence>
<feature type="domain" description="PpiC" evidence="8">
    <location>
        <begin position="259"/>
        <end position="351"/>
    </location>
</feature>
<dbReference type="InterPro" id="IPR000297">
    <property type="entry name" value="PPIase_PpiC"/>
</dbReference>
<dbReference type="Gene3D" id="1.25.40.10">
    <property type="entry name" value="Tetratricopeptide repeat domain"/>
    <property type="match status" value="1"/>
</dbReference>
<keyword evidence="7" id="KW-0802">TPR repeat</keyword>
<organism evidence="9">
    <name type="scientific">candidate division WOR-3 bacterium</name>
    <dbReference type="NCBI Taxonomy" id="2052148"/>
    <lineage>
        <taxon>Bacteria</taxon>
        <taxon>Bacteria division WOR-3</taxon>
    </lineage>
</organism>
<evidence type="ECO:0000256" key="6">
    <source>
        <dbReference type="PROSITE-ProRule" id="PRU00278"/>
    </source>
</evidence>
<dbReference type="SUPFAM" id="SSF109998">
    <property type="entry name" value="Triger factor/SurA peptide-binding domain-like"/>
    <property type="match status" value="1"/>
</dbReference>
<dbReference type="Gene3D" id="1.10.4030.10">
    <property type="entry name" value="Porin chaperone SurA, peptide-binding domain"/>
    <property type="match status" value="1"/>
</dbReference>
<protein>
    <recommendedName>
        <fullName evidence="2">peptidylprolyl isomerase</fullName>
        <ecNumber evidence="2">5.2.1.8</ecNumber>
    </recommendedName>
</protein>
<dbReference type="Pfam" id="PF13624">
    <property type="entry name" value="SurA_N_3"/>
    <property type="match status" value="1"/>
</dbReference>
<feature type="repeat" description="TPR" evidence="7">
    <location>
        <begin position="96"/>
        <end position="129"/>
    </location>
</feature>
<dbReference type="Pfam" id="PF13174">
    <property type="entry name" value="TPR_6"/>
    <property type="match status" value="1"/>
</dbReference>
<dbReference type="GO" id="GO:0003755">
    <property type="term" value="F:peptidyl-prolyl cis-trans isomerase activity"/>
    <property type="evidence" value="ECO:0007669"/>
    <property type="project" value="UniProtKB-KW"/>
</dbReference>
<evidence type="ECO:0000313" key="10">
    <source>
        <dbReference type="EMBL" id="HGL16908.1"/>
    </source>
</evidence>
<dbReference type="AlphaFoldDB" id="A0A7C2K3P8"/>
<evidence type="ECO:0000256" key="4">
    <source>
        <dbReference type="ARBA" id="ARBA00023110"/>
    </source>
</evidence>
<dbReference type="Gene3D" id="1.10.8.1040">
    <property type="match status" value="1"/>
</dbReference>
<sequence>MKKVLGVLILVATLYAQSIDEKLQQAKILEERKDFENALSIYKEVLGSRELDKNRKFEVYLNIADLELDKFNRPDSAIKYLQATRKDFTDAYRKMDEVFYRLGLAYEKLGDYQNAAEAYQTVAVRFQKSKYLPDALDGVERVFRKNFKEYVAFVGDEPITRLELERELENIPPFARAQYETEEGKQKLLKNLIQKNLLVKEAENRKLYLASSYQEEMKRAREQALIRALYQNISQNISVDEKEIKEYYEKNKDSKYRIPASVTFRAIIVNSKETADTVYNLLRKGVDFDTLFNKYNTDEQLKSTSGLKKDVPESGKPQELVSAALKMKKGQISMPIKLEKENKYAVIRVEEEPKKASYRKLDDVKDEIERNLKAEKTKKAWESLIDTLWQKYNVKIVNEGKQE</sequence>
<keyword evidence="4 6" id="KW-0697">Rotamase</keyword>
<dbReference type="EMBL" id="DSOL01000160">
    <property type="protein sequence ID" value="HEN28144.1"/>
    <property type="molecule type" value="Genomic_DNA"/>
</dbReference>
<reference evidence="9" key="1">
    <citation type="journal article" date="2020" name="mSystems">
        <title>Genome- and Community-Level Interaction Insights into Carbon Utilization and Element Cycling Functions of Hydrothermarchaeota in Hydrothermal Sediment.</title>
        <authorList>
            <person name="Zhou Z."/>
            <person name="Liu Y."/>
            <person name="Xu W."/>
            <person name="Pan J."/>
            <person name="Luo Z.H."/>
            <person name="Li M."/>
        </authorList>
    </citation>
    <scope>NUCLEOTIDE SEQUENCE [LARGE SCALE GENOMIC DNA]</scope>
    <source>
        <strain evidence="9">SpSt-34</strain>
        <strain evidence="10">SpSt-69</strain>
    </source>
</reference>
<dbReference type="Gene3D" id="3.10.50.40">
    <property type="match status" value="1"/>
</dbReference>
<evidence type="ECO:0000256" key="2">
    <source>
        <dbReference type="ARBA" id="ARBA00013194"/>
    </source>
</evidence>
<dbReference type="InterPro" id="IPR046357">
    <property type="entry name" value="PPIase_dom_sf"/>
</dbReference>
<evidence type="ECO:0000259" key="8">
    <source>
        <dbReference type="PROSITE" id="PS50198"/>
    </source>
</evidence>
<gene>
    <name evidence="9" type="ORF">ENQ77_05730</name>
    <name evidence="10" type="ORF">ENU66_00985</name>
</gene>
<dbReference type="SMART" id="SM00028">
    <property type="entry name" value="TPR"/>
    <property type="match status" value="2"/>
</dbReference>
<dbReference type="PROSITE" id="PS50198">
    <property type="entry name" value="PPIC_PPIASE_2"/>
    <property type="match status" value="1"/>
</dbReference>
<dbReference type="EC" id="5.2.1.8" evidence="2"/>
<proteinExistence type="predicted"/>
<dbReference type="InterPro" id="IPR011990">
    <property type="entry name" value="TPR-like_helical_dom_sf"/>
</dbReference>
<name>A0A7C2K3P8_UNCW3</name>
<comment type="catalytic activity">
    <reaction evidence="1">
        <text>[protein]-peptidylproline (omega=180) = [protein]-peptidylproline (omega=0)</text>
        <dbReference type="Rhea" id="RHEA:16237"/>
        <dbReference type="Rhea" id="RHEA-COMP:10747"/>
        <dbReference type="Rhea" id="RHEA-COMP:10748"/>
        <dbReference type="ChEBI" id="CHEBI:83833"/>
        <dbReference type="ChEBI" id="CHEBI:83834"/>
        <dbReference type="EC" id="5.2.1.8"/>
    </reaction>
</comment>
<keyword evidence="3" id="KW-0732">Signal</keyword>
<evidence type="ECO:0000313" key="9">
    <source>
        <dbReference type="EMBL" id="HEN28144.1"/>
    </source>
</evidence>
<dbReference type="SUPFAM" id="SSF48452">
    <property type="entry name" value="TPR-like"/>
    <property type="match status" value="1"/>
</dbReference>
<dbReference type="InterPro" id="IPR019734">
    <property type="entry name" value="TPR_rpt"/>
</dbReference>
<evidence type="ECO:0000256" key="5">
    <source>
        <dbReference type="ARBA" id="ARBA00023235"/>
    </source>
</evidence>
<dbReference type="PANTHER" id="PTHR47245">
    <property type="entry name" value="PEPTIDYLPROLYL ISOMERASE"/>
    <property type="match status" value="1"/>
</dbReference>
<accession>A0A7C2K3P8</accession>
<dbReference type="InterPro" id="IPR027304">
    <property type="entry name" value="Trigger_fact/SurA_dom_sf"/>
</dbReference>
<dbReference type="PROSITE" id="PS50005">
    <property type="entry name" value="TPR"/>
    <property type="match status" value="1"/>
</dbReference>
<dbReference type="InterPro" id="IPR050245">
    <property type="entry name" value="PrsA_foldase"/>
</dbReference>
<comment type="caution">
    <text evidence="9">The sequence shown here is derived from an EMBL/GenBank/DDBJ whole genome shotgun (WGS) entry which is preliminary data.</text>
</comment>
<evidence type="ECO:0000256" key="3">
    <source>
        <dbReference type="ARBA" id="ARBA00022729"/>
    </source>
</evidence>